<keyword evidence="4" id="KW-0050">Antiport</keyword>
<feature type="transmembrane region" description="Helical" evidence="9">
    <location>
        <begin position="247"/>
        <end position="265"/>
    </location>
</feature>
<evidence type="ECO:0000313" key="12">
    <source>
        <dbReference type="Proteomes" id="UP000051634"/>
    </source>
</evidence>
<feature type="transmembrane region" description="Helical" evidence="9">
    <location>
        <begin position="222"/>
        <end position="241"/>
    </location>
</feature>
<dbReference type="InterPro" id="IPR038770">
    <property type="entry name" value="Na+/solute_symporter_sf"/>
</dbReference>
<evidence type="ECO:0000256" key="9">
    <source>
        <dbReference type="SAM" id="Phobius"/>
    </source>
</evidence>
<keyword evidence="7" id="KW-0406">Ion transport</keyword>
<feature type="transmembrane region" description="Helical" evidence="9">
    <location>
        <begin position="32"/>
        <end position="50"/>
    </location>
</feature>
<comment type="similarity">
    <text evidence="2">Belongs to the monovalent cation:proton antiporter 2 (CPA2) transporter (TC 2.A.37) family.</text>
</comment>
<evidence type="ECO:0000256" key="8">
    <source>
        <dbReference type="ARBA" id="ARBA00023136"/>
    </source>
</evidence>
<keyword evidence="12" id="KW-1185">Reference proteome</keyword>
<feature type="transmembrane region" description="Helical" evidence="9">
    <location>
        <begin position="148"/>
        <end position="173"/>
    </location>
</feature>
<feature type="transmembrane region" description="Helical" evidence="9">
    <location>
        <begin position="116"/>
        <end position="136"/>
    </location>
</feature>
<keyword evidence="5 9" id="KW-0812">Transmembrane</keyword>
<dbReference type="Proteomes" id="UP000051634">
    <property type="component" value="Unassembled WGS sequence"/>
</dbReference>
<comment type="caution">
    <text evidence="11">The sequence shown here is derived from an EMBL/GenBank/DDBJ whole genome shotgun (WGS) entry which is preliminary data.</text>
</comment>
<feature type="transmembrane region" description="Helical" evidence="9">
    <location>
        <begin position="362"/>
        <end position="385"/>
    </location>
</feature>
<feature type="transmembrane region" description="Helical" evidence="9">
    <location>
        <begin position="336"/>
        <end position="356"/>
    </location>
</feature>
<organism evidence="11 12">
    <name type="scientific">endosymbiont of Ridgeia piscesae</name>
    <dbReference type="NCBI Taxonomy" id="54398"/>
    <lineage>
        <taxon>Bacteria</taxon>
        <taxon>Pseudomonadati</taxon>
        <taxon>Pseudomonadota</taxon>
        <taxon>Gammaproteobacteria</taxon>
        <taxon>sulfur-oxidizing symbionts</taxon>
    </lineage>
</organism>
<feature type="transmembrane region" description="Helical" evidence="9">
    <location>
        <begin position="272"/>
        <end position="290"/>
    </location>
</feature>
<dbReference type="Pfam" id="PF00999">
    <property type="entry name" value="Na_H_Exchanger"/>
    <property type="match status" value="1"/>
</dbReference>
<evidence type="ECO:0000256" key="6">
    <source>
        <dbReference type="ARBA" id="ARBA00022989"/>
    </source>
</evidence>
<accession>A0A0T5YUF7</accession>
<evidence type="ECO:0000256" key="3">
    <source>
        <dbReference type="ARBA" id="ARBA00022448"/>
    </source>
</evidence>
<sequence length="396" mass="43585">MRGDPILFTIFLVFSGAALLATVALFARQALLIAYILLGALFGPWGFGFVDDPAVVKEIADIGIIFLLFLLGLDLKPQELLNLLRKTTLVTLGSSLLFFVIGFSVAWLFGFSWVESLVVGGTMTFSSTIIGLKLLPTTVLHHQRTGEIIISILLLQDLLAIVMLLLLLLLLLLEGRGVDLASAGGRFILLLLVLPVLILGSWLVARFLLIPLIRRFSQIKEYVFLLAIGWCLGMAELAGGVGLSREIGAFSAGVALATSPIALYIAESLRPLRDFFLILFFFSLGAGVNLEKLPDLLLPALLLATILMLVKPWAFRYLLERTGEDRERSGEIGWRLGQLSEFSLLIAVLALDLGQIGDRASYLIQLTTLFTFLVSTYLVVMRFYTPIAISDRLRRD</sequence>
<keyword evidence="3" id="KW-0813">Transport</keyword>
<feature type="domain" description="Cation/H+ exchanger transmembrane" evidence="10">
    <location>
        <begin position="18"/>
        <end position="376"/>
    </location>
</feature>
<evidence type="ECO:0000256" key="5">
    <source>
        <dbReference type="ARBA" id="ARBA00022692"/>
    </source>
</evidence>
<feature type="transmembrane region" description="Helical" evidence="9">
    <location>
        <begin position="56"/>
        <end position="75"/>
    </location>
</feature>
<dbReference type="PANTHER" id="PTHR42751">
    <property type="entry name" value="SODIUM/HYDROGEN EXCHANGER FAMILY/TRKA DOMAIN PROTEIN"/>
    <property type="match status" value="1"/>
</dbReference>
<keyword evidence="8 9" id="KW-0472">Membrane</keyword>
<feature type="transmembrane region" description="Helical" evidence="9">
    <location>
        <begin position="87"/>
        <end position="110"/>
    </location>
</feature>
<evidence type="ECO:0000256" key="2">
    <source>
        <dbReference type="ARBA" id="ARBA00005551"/>
    </source>
</evidence>
<dbReference type="AlphaFoldDB" id="A0A0T5YUF7"/>
<evidence type="ECO:0000256" key="7">
    <source>
        <dbReference type="ARBA" id="ARBA00023065"/>
    </source>
</evidence>
<comment type="subcellular location">
    <subcellularLocation>
        <location evidence="1">Membrane</location>
        <topology evidence="1">Multi-pass membrane protein</topology>
    </subcellularLocation>
</comment>
<evidence type="ECO:0000259" key="10">
    <source>
        <dbReference type="Pfam" id="PF00999"/>
    </source>
</evidence>
<dbReference type="GO" id="GO:1902600">
    <property type="term" value="P:proton transmembrane transport"/>
    <property type="evidence" value="ECO:0007669"/>
    <property type="project" value="InterPro"/>
</dbReference>
<evidence type="ECO:0000313" key="11">
    <source>
        <dbReference type="EMBL" id="KRT54191.1"/>
    </source>
</evidence>
<dbReference type="Gene3D" id="1.20.1530.20">
    <property type="match status" value="1"/>
</dbReference>
<evidence type="ECO:0000256" key="4">
    <source>
        <dbReference type="ARBA" id="ARBA00022449"/>
    </source>
</evidence>
<feature type="transmembrane region" description="Helical" evidence="9">
    <location>
        <begin position="296"/>
        <end position="315"/>
    </location>
</feature>
<name>A0A0T5YUF7_9GAMM</name>
<evidence type="ECO:0000256" key="1">
    <source>
        <dbReference type="ARBA" id="ARBA00004141"/>
    </source>
</evidence>
<dbReference type="RefSeq" id="WP_060528203.1">
    <property type="nucleotide sequence ID" value="NZ_KQ557118.1"/>
</dbReference>
<dbReference type="PATRIC" id="fig|54398.3.peg.693"/>
<dbReference type="GO" id="GO:0016020">
    <property type="term" value="C:membrane"/>
    <property type="evidence" value="ECO:0007669"/>
    <property type="project" value="UniProtKB-SubCell"/>
</dbReference>
<protein>
    <submittedName>
        <fullName evidence="11">Transporter, CPA2 family</fullName>
    </submittedName>
</protein>
<dbReference type="EMBL" id="LDXT01000093">
    <property type="protein sequence ID" value="KRT54191.1"/>
    <property type="molecule type" value="Genomic_DNA"/>
</dbReference>
<dbReference type="OrthoDB" id="3418949at2"/>
<feature type="transmembrane region" description="Helical" evidence="9">
    <location>
        <begin position="6"/>
        <end position="27"/>
    </location>
</feature>
<feature type="transmembrane region" description="Helical" evidence="9">
    <location>
        <begin position="185"/>
        <end position="210"/>
    </location>
</feature>
<reference evidence="11 12" key="1">
    <citation type="submission" date="2015-11" db="EMBL/GenBank/DDBJ databases">
        <title>The genome of Candidatus Endoriftia persephone in Ridgeia piscesae and population structure of the North Eastern Pacific vestimentiferan symbionts.</title>
        <authorList>
            <person name="Perez M."/>
            <person name="Juniper K.S."/>
        </authorList>
    </citation>
    <scope>NUCLEOTIDE SEQUENCE [LARGE SCALE GENOMIC DNA]</scope>
    <source>
        <strain evidence="11">Ind11</strain>
    </source>
</reference>
<keyword evidence="6 9" id="KW-1133">Transmembrane helix</keyword>
<dbReference type="InterPro" id="IPR006153">
    <property type="entry name" value="Cation/H_exchanger_TM"/>
</dbReference>
<dbReference type="GO" id="GO:0015297">
    <property type="term" value="F:antiporter activity"/>
    <property type="evidence" value="ECO:0007669"/>
    <property type="project" value="UniProtKB-KW"/>
</dbReference>
<dbReference type="PANTHER" id="PTHR42751:SF3">
    <property type="entry name" value="SODIUM_GLUTAMATE SYMPORTER"/>
    <property type="match status" value="1"/>
</dbReference>
<proteinExistence type="inferred from homology"/>
<gene>
    <name evidence="11" type="ORF">Ga0074115_10388</name>
</gene>